<keyword evidence="5" id="KW-1185">Reference proteome</keyword>
<dbReference type="Pfam" id="PF00072">
    <property type="entry name" value="Response_reg"/>
    <property type="match status" value="1"/>
</dbReference>
<dbReference type="CDD" id="cd17535">
    <property type="entry name" value="REC_NarL-like"/>
    <property type="match status" value="1"/>
</dbReference>
<dbReference type="PANTHER" id="PTHR44591">
    <property type="entry name" value="STRESS RESPONSE REGULATOR PROTEIN 1"/>
    <property type="match status" value="1"/>
</dbReference>
<dbReference type="InterPro" id="IPR058245">
    <property type="entry name" value="NreC/VraR/RcsB-like_REC"/>
</dbReference>
<feature type="domain" description="Response regulatory" evidence="3">
    <location>
        <begin position="2"/>
        <end position="119"/>
    </location>
</feature>
<dbReference type="InterPro" id="IPR001789">
    <property type="entry name" value="Sig_transdc_resp-reg_receiver"/>
</dbReference>
<organism evidence="4 5">
    <name type="scientific">Amycolatopsis carbonis</name>
    <dbReference type="NCBI Taxonomy" id="715471"/>
    <lineage>
        <taxon>Bacteria</taxon>
        <taxon>Bacillati</taxon>
        <taxon>Actinomycetota</taxon>
        <taxon>Actinomycetes</taxon>
        <taxon>Pseudonocardiales</taxon>
        <taxon>Pseudonocardiaceae</taxon>
        <taxon>Amycolatopsis</taxon>
    </lineage>
</organism>
<evidence type="ECO:0000256" key="1">
    <source>
        <dbReference type="ARBA" id="ARBA00022553"/>
    </source>
</evidence>
<dbReference type="InterPro" id="IPR011006">
    <property type="entry name" value="CheY-like_superfamily"/>
</dbReference>
<dbReference type="AlphaFoldDB" id="A0A9Y2IAP0"/>
<evidence type="ECO:0000313" key="5">
    <source>
        <dbReference type="Proteomes" id="UP001236014"/>
    </source>
</evidence>
<proteinExistence type="predicted"/>
<dbReference type="GO" id="GO:0000160">
    <property type="term" value="P:phosphorelay signal transduction system"/>
    <property type="evidence" value="ECO:0007669"/>
    <property type="project" value="InterPro"/>
</dbReference>
<dbReference type="Gene3D" id="3.40.50.2300">
    <property type="match status" value="1"/>
</dbReference>
<reference evidence="4 5" key="1">
    <citation type="submission" date="2023-06" db="EMBL/GenBank/DDBJ databases">
        <authorList>
            <person name="Oyuntsetseg B."/>
            <person name="Kim S.B."/>
        </authorList>
    </citation>
    <scope>NUCLEOTIDE SEQUENCE [LARGE SCALE GENOMIC DNA]</scope>
    <source>
        <strain evidence="4 5">2-15</strain>
    </source>
</reference>
<protein>
    <submittedName>
        <fullName evidence="4">Response regulator</fullName>
    </submittedName>
</protein>
<accession>A0A9Y2IAP0</accession>
<name>A0A9Y2IAP0_9PSEU</name>
<dbReference type="PANTHER" id="PTHR44591:SF3">
    <property type="entry name" value="RESPONSE REGULATORY DOMAIN-CONTAINING PROTEIN"/>
    <property type="match status" value="1"/>
</dbReference>
<feature type="modified residue" description="4-aspartylphosphate" evidence="2">
    <location>
        <position position="52"/>
    </location>
</feature>
<evidence type="ECO:0000256" key="2">
    <source>
        <dbReference type="PROSITE-ProRule" id="PRU00169"/>
    </source>
</evidence>
<dbReference type="PROSITE" id="PS50110">
    <property type="entry name" value="RESPONSE_REGULATORY"/>
    <property type="match status" value="1"/>
</dbReference>
<dbReference type="KEGG" id="acab:QRX50_34675"/>
<dbReference type="SUPFAM" id="SSF52172">
    <property type="entry name" value="CheY-like"/>
    <property type="match status" value="1"/>
</dbReference>
<sequence>MRCLIVDDSPGFLAAARRLLEREGVTVAGVARGGAEALRSVDELRPDVVLVDIDLGGESGLDLVGRLALTEAGGSSDIIVISTHEEEDYRDVIAEGPAVGFLPKAILSARAIHGLLGTTG</sequence>
<evidence type="ECO:0000259" key="3">
    <source>
        <dbReference type="PROSITE" id="PS50110"/>
    </source>
</evidence>
<gene>
    <name evidence="4" type="ORF">QRX50_34675</name>
</gene>
<dbReference type="RefSeq" id="WP_285967330.1">
    <property type="nucleotide sequence ID" value="NZ_CP127294.1"/>
</dbReference>
<dbReference type="SMART" id="SM00448">
    <property type="entry name" value="REC"/>
    <property type="match status" value="1"/>
</dbReference>
<keyword evidence="1 2" id="KW-0597">Phosphoprotein</keyword>
<dbReference type="EMBL" id="CP127294">
    <property type="protein sequence ID" value="WIX76582.1"/>
    <property type="molecule type" value="Genomic_DNA"/>
</dbReference>
<dbReference type="Proteomes" id="UP001236014">
    <property type="component" value="Chromosome"/>
</dbReference>
<dbReference type="InterPro" id="IPR050595">
    <property type="entry name" value="Bact_response_regulator"/>
</dbReference>
<evidence type="ECO:0000313" key="4">
    <source>
        <dbReference type="EMBL" id="WIX76582.1"/>
    </source>
</evidence>